<protein>
    <submittedName>
        <fullName evidence="1">Uncharacterized protein</fullName>
    </submittedName>
</protein>
<dbReference type="Proteomes" id="UP000288805">
    <property type="component" value="Unassembled WGS sequence"/>
</dbReference>
<dbReference type="EMBL" id="QGNW01000762">
    <property type="protein sequence ID" value="RVW62734.1"/>
    <property type="molecule type" value="Genomic_DNA"/>
</dbReference>
<comment type="caution">
    <text evidence="1">The sequence shown here is derived from an EMBL/GenBank/DDBJ whole genome shotgun (WGS) entry which is preliminary data.</text>
</comment>
<sequence length="83" mass="9301">MRGVWCSRLVRDSCDVGVWKASDGGLLKAKLASMWAMTKELNSRKIWCGENSLELSFLELFSIAVAKDPWVAEMREQKGKGGH</sequence>
<dbReference type="AlphaFoldDB" id="A0A438FRZ7"/>
<proteinExistence type="predicted"/>
<evidence type="ECO:0000313" key="1">
    <source>
        <dbReference type="EMBL" id="RVW62734.1"/>
    </source>
</evidence>
<organism evidence="1 2">
    <name type="scientific">Vitis vinifera</name>
    <name type="common">Grape</name>
    <dbReference type="NCBI Taxonomy" id="29760"/>
    <lineage>
        <taxon>Eukaryota</taxon>
        <taxon>Viridiplantae</taxon>
        <taxon>Streptophyta</taxon>
        <taxon>Embryophyta</taxon>
        <taxon>Tracheophyta</taxon>
        <taxon>Spermatophyta</taxon>
        <taxon>Magnoliopsida</taxon>
        <taxon>eudicotyledons</taxon>
        <taxon>Gunneridae</taxon>
        <taxon>Pentapetalae</taxon>
        <taxon>rosids</taxon>
        <taxon>Vitales</taxon>
        <taxon>Vitaceae</taxon>
        <taxon>Viteae</taxon>
        <taxon>Vitis</taxon>
    </lineage>
</organism>
<name>A0A438FRZ7_VITVI</name>
<evidence type="ECO:0000313" key="2">
    <source>
        <dbReference type="Proteomes" id="UP000288805"/>
    </source>
</evidence>
<accession>A0A438FRZ7</accession>
<reference evidence="1 2" key="1">
    <citation type="journal article" date="2018" name="PLoS Genet.">
        <title>Population sequencing reveals clonal diversity and ancestral inbreeding in the grapevine cultivar Chardonnay.</title>
        <authorList>
            <person name="Roach M.J."/>
            <person name="Johnson D.L."/>
            <person name="Bohlmann J."/>
            <person name="van Vuuren H.J."/>
            <person name="Jones S.J."/>
            <person name="Pretorius I.S."/>
            <person name="Schmidt S.A."/>
            <person name="Borneman A.R."/>
        </authorList>
    </citation>
    <scope>NUCLEOTIDE SEQUENCE [LARGE SCALE GENOMIC DNA]</scope>
    <source>
        <strain evidence="2">cv. Chardonnay</strain>
        <tissue evidence="1">Leaf</tissue>
    </source>
</reference>
<gene>
    <name evidence="1" type="ORF">CK203_060317</name>
</gene>